<dbReference type="AlphaFoldDB" id="A0A0F4TIK2"/>
<evidence type="ECO:0000313" key="2">
    <source>
        <dbReference type="Proteomes" id="UP000033588"/>
    </source>
</evidence>
<dbReference type="EMBL" id="LACC01000023">
    <property type="protein sequence ID" value="KJZ43894.1"/>
    <property type="molecule type" value="Genomic_DNA"/>
</dbReference>
<sequence>MVFAGKILKFFEGLRLWAGLGSPALCILLFVSENSPRKNCVAGARFYVEASRLASTWDLFEA</sequence>
<comment type="caution">
    <text evidence="1">The sequence shown here is derived from an EMBL/GenBank/DDBJ whole genome shotgun (WGS) entry which is preliminary data.</text>
</comment>
<accession>A0A0F4TIK2</accession>
<proteinExistence type="predicted"/>
<protein>
    <submittedName>
        <fullName evidence="1">Uncharacterized protein</fullName>
    </submittedName>
</protein>
<gene>
    <name evidence="1" type="ORF">VC35_18765</name>
</gene>
<organism evidence="1 2">
    <name type="scientific">Pseudomonas fluorescens</name>
    <dbReference type="NCBI Taxonomy" id="294"/>
    <lineage>
        <taxon>Bacteria</taxon>
        <taxon>Pseudomonadati</taxon>
        <taxon>Pseudomonadota</taxon>
        <taxon>Gammaproteobacteria</taxon>
        <taxon>Pseudomonadales</taxon>
        <taxon>Pseudomonadaceae</taxon>
        <taxon>Pseudomonas</taxon>
    </lineage>
</organism>
<reference evidence="1 2" key="1">
    <citation type="submission" date="2015-03" db="EMBL/GenBank/DDBJ databases">
        <title>Comparative genomics of Pseudomonas insights into diversity of traits involved in vanlence and defense.</title>
        <authorList>
            <person name="Qin Y."/>
        </authorList>
    </citation>
    <scope>NUCLEOTIDE SEQUENCE [LARGE SCALE GENOMIC DNA]</scope>
    <source>
        <strain evidence="1 2">C8</strain>
    </source>
</reference>
<dbReference type="PATRIC" id="fig|294.132.peg.2925"/>
<evidence type="ECO:0000313" key="1">
    <source>
        <dbReference type="EMBL" id="KJZ43894.1"/>
    </source>
</evidence>
<name>A0A0F4TIK2_PSEFL</name>
<dbReference type="Proteomes" id="UP000033588">
    <property type="component" value="Unassembled WGS sequence"/>
</dbReference>